<evidence type="ECO:0008006" key="2">
    <source>
        <dbReference type="Google" id="ProtNLM"/>
    </source>
</evidence>
<gene>
    <name evidence="1" type="ORF">AMD02_06320</name>
</gene>
<comment type="caution">
    <text evidence="1">The sequence shown here is derived from an EMBL/GenBank/DDBJ whole genome shotgun (WGS) entry which is preliminary data.</text>
</comment>
<organism evidence="1">
    <name type="scientific">Halalkalibacterium halodurans</name>
    <name type="common">Bacillus halodurans</name>
    <dbReference type="NCBI Taxonomy" id="86665"/>
    <lineage>
        <taxon>Bacteria</taxon>
        <taxon>Bacillati</taxon>
        <taxon>Bacillota</taxon>
        <taxon>Bacilli</taxon>
        <taxon>Bacillales</taxon>
        <taxon>Bacillaceae</taxon>
        <taxon>Halalkalibacterium (ex Joshi et al. 2022)</taxon>
    </lineage>
</organism>
<dbReference type="EMBL" id="LILD01000001">
    <property type="protein sequence ID" value="KOO38512.1"/>
    <property type="molecule type" value="Genomic_DNA"/>
</dbReference>
<dbReference type="AlphaFoldDB" id="A0A0M0KIT1"/>
<reference evidence="1" key="1">
    <citation type="submission" date="2015-08" db="EMBL/GenBank/DDBJ databases">
        <title>Complete DNA Sequence of Pseudomonas syringae pv. actinidiae, the Causal Agent of Kiwifruit Canker Disease.</title>
        <authorList>
            <person name="Rikkerink E.H.A."/>
            <person name="Fineran P.C."/>
        </authorList>
    </citation>
    <scope>NUCLEOTIDE SEQUENCE</scope>
    <source>
        <strain evidence="1">DSM 13666</strain>
    </source>
</reference>
<proteinExistence type="predicted"/>
<accession>A0A0M0KIT1</accession>
<protein>
    <recommendedName>
        <fullName evidence="2">MarR family transcriptional regulator</fullName>
    </recommendedName>
</protein>
<name>A0A0M0KIT1_ALKHA</name>
<dbReference type="PATRIC" id="fig|136160.3.peg.1565"/>
<sequence length="72" mass="8207">MESAKDLTDAERKLMIVLFHMINAGKPLSLPVISLRTGRSEEEIRKMVDDLCARGWLLLEEGRLKIRRSVIG</sequence>
<evidence type="ECO:0000313" key="1">
    <source>
        <dbReference type="EMBL" id="KOO38512.1"/>
    </source>
</evidence>
<dbReference type="RefSeq" id="WP_053430782.1">
    <property type="nucleotide sequence ID" value="NZ_LILD02000041.1"/>
</dbReference>